<feature type="domain" description="Transferrin-like" evidence="1">
    <location>
        <begin position="1"/>
        <end position="121"/>
    </location>
</feature>
<evidence type="ECO:0000313" key="2">
    <source>
        <dbReference type="EMBL" id="RTG91022.1"/>
    </source>
</evidence>
<proteinExistence type="predicted"/>
<feature type="non-terminal residue" evidence="2">
    <location>
        <position position="121"/>
    </location>
</feature>
<dbReference type="PROSITE" id="PS51408">
    <property type="entry name" value="TRANSFERRIN_LIKE_4"/>
    <property type="match status" value="1"/>
</dbReference>
<dbReference type="Gene3D" id="3.40.190.10">
    <property type="entry name" value="Periplasmic binding protein-like II"/>
    <property type="match status" value="1"/>
</dbReference>
<dbReference type="EMBL" id="QMKO01000749">
    <property type="protein sequence ID" value="RTG91022.1"/>
    <property type="molecule type" value="Genomic_DNA"/>
</dbReference>
<dbReference type="STRING" id="6184.A0A430QTK8"/>
<keyword evidence="3" id="KW-1185">Reference proteome</keyword>
<dbReference type="PANTHER" id="PTHR11485">
    <property type="entry name" value="TRANSFERRIN"/>
    <property type="match status" value="1"/>
</dbReference>
<gene>
    <name evidence="2" type="ORF">DC041_0011360</name>
</gene>
<protein>
    <recommendedName>
        <fullName evidence="1">Transferrin-like domain-containing protein</fullName>
    </recommendedName>
</protein>
<evidence type="ECO:0000259" key="1">
    <source>
        <dbReference type="PROSITE" id="PS51408"/>
    </source>
</evidence>
<organism evidence="2 3">
    <name type="scientific">Schistosoma bovis</name>
    <name type="common">Blood fluke</name>
    <dbReference type="NCBI Taxonomy" id="6184"/>
    <lineage>
        <taxon>Eukaryota</taxon>
        <taxon>Metazoa</taxon>
        <taxon>Spiralia</taxon>
        <taxon>Lophotrochozoa</taxon>
        <taxon>Platyhelminthes</taxon>
        <taxon>Trematoda</taxon>
        <taxon>Digenea</taxon>
        <taxon>Strigeidida</taxon>
        <taxon>Schistosomatoidea</taxon>
        <taxon>Schistosomatidae</taxon>
        <taxon>Schistosoma</taxon>
    </lineage>
</organism>
<dbReference type="GO" id="GO:0005615">
    <property type="term" value="C:extracellular space"/>
    <property type="evidence" value="ECO:0007669"/>
    <property type="project" value="TreeGrafter"/>
</dbReference>
<dbReference type="GO" id="GO:0005886">
    <property type="term" value="C:plasma membrane"/>
    <property type="evidence" value="ECO:0007669"/>
    <property type="project" value="TreeGrafter"/>
</dbReference>
<name>A0A430QTK8_SCHBO</name>
<dbReference type="PANTHER" id="PTHR11485:SF29">
    <property type="entry name" value="TRANSFERRIN 2"/>
    <property type="match status" value="1"/>
</dbReference>
<accession>A0A430QTK8</accession>
<dbReference type="SUPFAM" id="SSF53850">
    <property type="entry name" value="Periplasmic binding protein-like II"/>
    <property type="match status" value="1"/>
</dbReference>
<dbReference type="InterPro" id="IPR001156">
    <property type="entry name" value="Transferrin-like_dom"/>
</dbReference>
<dbReference type="Pfam" id="PF00405">
    <property type="entry name" value="Transferrin"/>
    <property type="match status" value="1"/>
</dbReference>
<dbReference type="GO" id="GO:0005769">
    <property type="term" value="C:early endosome"/>
    <property type="evidence" value="ECO:0007669"/>
    <property type="project" value="TreeGrafter"/>
</dbReference>
<reference evidence="2 3" key="1">
    <citation type="journal article" date="2019" name="PLoS Pathog.">
        <title>Genome sequence of the bovine parasite Schistosoma bovis Tanzania.</title>
        <authorList>
            <person name="Oey H."/>
            <person name="Zakrzewski M."/>
            <person name="Gobert G."/>
            <person name="Gravermann K."/>
            <person name="Stoye J."/>
            <person name="Jones M."/>
            <person name="Mcmanus D."/>
            <person name="Krause L."/>
        </authorList>
    </citation>
    <scope>NUCLEOTIDE SEQUENCE [LARGE SCALE GENOMIC DNA]</scope>
    <source>
        <strain evidence="2 3">TAN1997</strain>
    </source>
</reference>
<dbReference type="GO" id="GO:0055037">
    <property type="term" value="C:recycling endosome"/>
    <property type="evidence" value="ECO:0007669"/>
    <property type="project" value="TreeGrafter"/>
</dbReference>
<evidence type="ECO:0000313" key="3">
    <source>
        <dbReference type="Proteomes" id="UP000290809"/>
    </source>
</evidence>
<sequence length="121" mass="13268">MSLYHSMSNYGNGPFYYAVAIVEKVNPGLLISNWRHRRTCHSGVGELISRACIPGILNKAYDHTGTNSLNLCELCTGGNADRCRRDNLELYYGDAGAFRCLIEGADIAFARHTTVHTNTGG</sequence>
<dbReference type="GO" id="GO:0006826">
    <property type="term" value="P:iron ion transport"/>
    <property type="evidence" value="ECO:0007669"/>
    <property type="project" value="TreeGrafter"/>
</dbReference>
<comment type="caution">
    <text evidence="2">The sequence shown here is derived from an EMBL/GenBank/DDBJ whole genome shotgun (WGS) entry which is preliminary data.</text>
</comment>
<dbReference type="AlphaFoldDB" id="A0A430QTK8"/>
<dbReference type="Proteomes" id="UP000290809">
    <property type="component" value="Unassembled WGS sequence"/>
</dbReference>